<organism evidence="2 3">
    <name type="scientific">Ruegeria marina</name>
    <dbReference type="NCBI Taxonomy" id="639004"/>
    <lineage>
        <taxon>Bacteria</taxon>
        <taxon>Pseudomonadati</taxon>
        <taxon>Pseudomonadota</taxon>
        <taxon>Alphaproteobacteria</taxon>
        <taxon>Rhodobacterales</taxon>
        <taxon>Roseobacteraceae</taxon>
        <taxon>Ruegeria</taxon>
    </lineage>
</organism>
<evidence type="ECO:0000259" key="1">
    <source>
        <dbReference type="Pfam" id="PF13463"/>
    </source>
</evidence>
<dbReference type="InterPro" id="IPR036390">
    <property type="entry name" value="WH_DNA-bd_sf"/>
</dbReference>
<dbReference type="OrthoDB" id="7504146at2"/>
<dbReference type="AlphaFoldDB" id="A0A1G7B9H3"/>
<keyword evidence="3" id="KW-1185">Reference proteome</keyword>
<name>A0A1G7B9H3_9RHOB</name>
<dbReference type="SUPFAM" id="SSF46785">
    <property type="entry name" value="Winged helix' DNA-binding domain"/>
    <property type="match status" value="1"/>
</dbReference>
<dbReference type="InterPro" id="IPR000835">
    <property type="entry name" value="HTH_MarR-typ"/>
</dbReference>
<dbReference type="Pfam" id="PF13463">
    <property type="entry name" value="HTH_27"/>
    <property type="match status" value="1"/>
</dbReference>
<dbReference type="InterPro" id="IPR036388">
    <property type="entry name" value="WH-like_DNA-bd_sf"/>
</dbReference>
<dbReference type="PIRSF" id="PIRSF036158">
    <property type="entry name" value="UCP036158_MarR"/>
    <property type="match status" value="1"/>
</dbReference>
<dbReference type="EMBL" id="FMZV01000016">
    <property type="protein sequence ID" value="SDE22986.1"/>
    <property type="molecule type" value="Genomic_DNA"/>
</dbReference>
<accession>A0A1G7B9H3</accession>
<sequence length="171" mass="18744">MSHSNLGPVVSSAHLAAGSFPEVSEFEFGLIIAGHAFGRWTVRAMAASGYPELSSLDVLVLHTVRHRDRPKKLADICLVLNVEDTHTVNYAIKKLSKLGLVTEGRLGKEKTVETTDEGRAACDRYREIREDLLLAAMKDAGIEPDQMSRLSAMLRLMSGQYDQAARAATAY</sequence>
<evidence type="ECO:0000313" key="2">
    <source>
        <dbReference type="EMBL" id="SDE22986.1"/>
    </source>
</evidence>
<gene>
    <name evidence="2" type="ORF">SAMN04488239_1165</name>
</gene>
<evidence type="ECO:0000313" key="3">
    <source>
        <dbReference type="Proteomes" id="UP000199628"/>
    </source>
</evidence>
<dbReference type="GO" id="GO:0003700">
    <property type="term" value="F:DNA-binding transcription factor activity"/>
    <property type="evidence" value="ECO:0007669"/>
    <property type="project" value="InterPro"/>
</dbReference>
<dbReference type="InterPro" id="IPR014601">
    <property type="entry name" value="Trans_reg_MarR_HTH"/>
</dbReference>
<proteinExistence type="predicted"/>
<dbReference type="Proteomes" id="UP000199628">
    <property type="component" value="Unassembled WGS sequence"/>
</dbReference>
<dbReference type="STRING" id="639004.SAMN04488239_1165"/>
<protein>
    <submittedName>
        <fullName evidence="2">Predicted transcription regulator, contains HTH domain, MarR family</fullName>
    </submittedName>
</protein>
<dbReference type="Gene3D" id="1.10.10.10">
    <property type="entry name" value="Winged helix-like DNA-binding domain superfamily/Winged helix DNA-binding domain"/>
    <property type="match status" value="1"/>
</dbReference>
<dbReference type="RefSeq" id="WP_093035349.1">
    <property type="nucleotide sequence ID" value="NZ_FMZV01000016.1"/>
</dbReference>
<reference evidence="3" key="1">
    <citation type="submission" date="2016-10" db="EMBL/GenBank/DDBJ databases">
        <authorList>
            <person name="Varghese N."/>
            <person name="Submissions S."/>
        </authorList>
    </citation>
    <scope>NUCLEOTIDE SEQUENCE [LARGE SCALE GENOMIC DNA]</scope>
    <source>
        <strain evidence="3">CGMCC 1.9108</strain>
    </source>
</reference>
<feature type="domain" description="HTH marR-type" evidence="1">
    <location>
        <begin position="53"/>
        <end position="118"/>
    </location>
</feature>